<dbReference type="Pfam" id="PF07985">
    <property type="entry name" value="SRR1"/>
    <property type="match status" value="1"/>
</dbReference>
<dbReference type="AlphaFoldDB" id="A0A5S6QWZ1"/>
<dbReference type="InterPro" id="IPR040044">
    <property type="entry name" value="SRR1L"/>
</dbReference>
<organism evidence="3 4">
    <name type="scientific">Trichuris muris</name>
    <name type="common">Mouse whipworm</name>
    <dbReference type="NCBI Taxonomy" id="70415"/>
    <lineage>
        <taxon>Eukaryota</taxon>
        <taxon>Metazoa</taxon>
        <taxon>Ecdysozoa</taxon>
        <taxon>Nematoda</taxon>
        <taxon>Enoplea</taxon>
        <taxon>Dorylaimia</taxon>
        <taxon>Trichinellida</taxon>
        <taxon>Trichuridae</taxon>
        <taxon>Trichuris</taxon>
    </lineage>
</organism>
<dbReference type="InterPro" id="IPR012942">
    <property type="entry name" value="SRR1-like"/>
</dbReference>
<proteinExistence type="inferred from homology"/>
<evidence type="ECO:0000313" key="4">
    <source>
        <dbReference type="WBParaSite" id="TMUE_3000011775.1"/>
    </source>
</evidence>
<reference evidence="4" key="1">
    <citation type="submission" date="2019-12" db="UniProtKB">
        <authorList>
            <consortium name="WormBaseParasite"/>
        </authorList>
    </citation>
    <scope>IDENTIFICATION</scope>
</reference>
<name>A0A5S6QWZ1_TRIMR</name>
<dbReference type="PANTHER" id="PTHR28626:SF3">
    <property type="entry name" value="SRR1-LIKE PROTEIN"/>
    <property type="match status" value="1"/>
</dbReference>
<dbReference type="PANTHER" id="PTHR28626">
    <property type="entry name" value="SRR1-LIKE PROTEIN"/>
    <property type="match status" value="1"/>
</dbReference>
<dbReference type="STRING" id="70415.A0A5S6QWZ1"/>
<sequence length="233" mass="26572">MDADGFVTVLPRGKRKKALNRSVFSCSSSAPSSSVYLVKIVNWESRFCQFTDELQASRLLAHLIYELEVLFAHKNRSVDVVCYALGNFHSSQVATYQLALIELLRRQSFFSDSIAVYDPVFEQEEKDRLRAIGWNVIDVYESGHRKVTKPTFFFMPYCPLTLLNNVIVANGNDQLQNLTLFCVSLKATAANLTKHMQETLADICLAAEVSQEHYLTFPPDARLKFPEEQLHQR</sequence>
<dbReference type="Proteomes" id="UP000046395">
    <property type="component" value="Unassembled WGS sequence"/>
</dbReference>
<protein>
    <submittedName>
        <fullName evidence="4">SRR1 domain-containing protein</fullName>
    </submittedName>
</protein>
<evidence type="ECO:0000256" key="1">
    <source>
        <dbReference type="ARBA" id="ARBA00009856"/>
    </source>
</evidence>
<feature type="domain" description="SRR1-like" evidence="2">
    <location>
        <begin position="73"/>
        <end position="212"/>
    </location>
</feature>
<evidence type="ECO:0000313" key="3">
    <source>
        <dbReference type="Proteomes" id="UP000046395"/>
    </source>
</evidence>
<dbReference type="WBParaSite" id="TMUE_3000011775.1">
    <property type="protein sequence ID" value="TMUE_3000011775.1"/>
    <property type="gene ID" value="WBGene00301395"/>
</dbReference>
<dbReference type="GO" id="GO:0005634">
    <property type="term" value="C:nucleus"/>
    <property type="evidence" value="ECO:0007669"/>
    <property type="project" value="TreeGrafter"/>
</dbReference>
<accession>A0A5S6QWZ1</accession>
<keyword evidence="3" id="KW-1185">Reference proteome</keyword>
<evidence type="ECO:0000259" key="2">
    <source>
        <dbReference type="Pfam" id="PF07985"/>
    </source>
</evidence>
<comment type="similarity">
    <text evidence="1">Belongs to the SRR1 family.</text>
</comment>
<dbReference type="GO" id="GO:0005737">
    <property type="term" value="C:cytoplasm"/>
    <property type="evidence" value="ECO:0007669"/>
    <property type="project" value="TreeGrafter"/>
</dbReference>